<proteinExistence type="inferred from homology"/>
<dbReference type="Proteomes" id="UP000287243">
    <property type="component" value="Chromosome"/>
</dbReference>
<dbReference type="KEGG" id="vai:BU251_00875"/>
<dbReference type="InterPro" id="IPR001020">
    <property type="entry name" value="PTS_HPr_His_P_site"/>
</dbReference>
<dbReference type="GO" id="GO:0005737">
    <property type="term" value="C:cytoplasm"/>
    <property type="evidence" value="ECO:0007669"/>
    <property type="project" value="UniProtKB-SubCell"/>
</dbReference>
<dbReference type="Gene3D" id="3.30.1340.10">
    <property type="entry name" value="HPr-like"/>
    <property type="match status" value="1"/>
</dbReference>
<sequence>MIKRVERKVKVNNKQGLHARPAALFVQIANKYDSAIKVVKDNEVVNGKSIMGILMLAAEKDCEITIVAEGADAEQAVNELEVLLRSDE</sequence>
<keyword evidence="7" id="KW-1185">Reference proteome</keyword>
<dbReference type="AlphaFoldDB" id="A0A410P6Y0"/>
<protein>
    <submittedName>
        <fullName evidence="6">Catabolite repression HPr-like protein Crh</fullName>
    </submittedName>
</protein>
<evidence type="ECO:0000259" key="5">
    <source>
        <dbReference type="PROSITE" id="PS51350"/>
    </source>
</evidence>
<dbReference type="PANTHER" id="PTHR33705:SF2">
    <property type="entry name" value="PHOSPHOCARRIER PROTEIN NPR"/>
    <property type="match status" value="1"/>
</dbReference>
<dbReference type="PROSITE" id="PS51350">
    <property type="entry name" value="PTS_HPR_DOM"/>
    <property type="match status" value="1"/>
</dbReference>
<dbReference type="EMBL" id="CP019384">
    <property type="protein sequence ID" value="QAT17966.1"/>
    <property type="molecule type" value="Genomic_DNA"/>
</dbReference>
<feature type="domain" description="HPr" evidence="5">
    <location>
        <begin position="4"/>
        <end position="88"/>
    </location>
</feature>
<dbReference type="InterPro" id="IPR050399">
    <property type="entry name" value="HPr"/>
</dbReference>
<evidence type="ECO:0000256" key="4">
    <source>
        <dbReference type="ARBA" id="ARBA00022683"/>
    </source>
</evidence>
<evidence type="ECO:0000256" key="3">
    <source>
        <dbReference type="ARBA" id="ARBA00022490"/>
    </source>
</evidence>
<evidence type="ECO:0000256" key="2">
    <source>
        <dbReference type="ARBA" id="ARBA00010736"/>
    </source>
</evidence>
<dbReference type="Pfam" id="PF00381">
    <property type="entry name" value="PTS-HPr"/>
    <property type="match status" value="1"/>
</dbReference>
<dbReference type="PROSITE" id="PS00369">
    <property type="entry name" value="PTS_HPR_HIS"/>
    <property type="match status" value="1"/>
</dbReference>
<keyword evidence="4" id="KW-0598">Phosphotransferase system</keyword>
<dbReference type="RefSeq" id="WP_128699021.1">
    <property type="nucleotide sequence ID" value="NZ_CP019384.1"/>
</dbReference>
<reference evidence="6 7" key="1">
    <citation type="submission" date="2017-01" db="EMBL/GenBank/DDBJ databases">
        <title>First insights into the biology of 'candidatus Vampirococcus archaeovorus'.</title>
        <authorList>
            <person name="Kizina J."/>
            <person name="Jordan S."/>
            <person name="Stueber K."/>
            <person name="Reinhardt R."/>
            <person name="Harder J."/>
        </authorList>
    </citation>
    <scope>NUCLEOTIDE SEQUENCE [LARGE SCALE GENOMIC DNA]</scope>
    <source>
        <strain evidence="6 7">LiM</strain>
    </source>
</reference>
<gene>
    <name evidence="6" type="ORF">BU251_00875</name>
</gene>
<dbReference type="InterPro" id="IPR035895">
    <property type="entry name" value="HPr-like_sf"/>
</dbReference>
<evidence type="ECO:0000313" key="6">
    <source>
        <dbReference type="EMBL" id="QAT17966.1"/>
    </source>
</evidence>
<dbReference type="GO" id="GO:0009401">
    <property type="term" value="P:phosphoenolpyruvate-dependent sugar phosphotransferase system"/>
    <property type="evidence" value="ECO:0007669"/>
    <property type="project" value="UniProtKB-KW"/>
</dbReference>
<accession>A0A410P6Y0</accession>
<name>A0A410P6Y0_VELA1</name>
<comment type="similarity">
    <text evidence="2">Belongs to the HPr family.</text>
</comment>
<dbReference type="CDD" id="cd00367">
    <property type="entry name" value="PTS-HPr_like"/>
    <property type="match status" value="1"/>
</dbReference>
<dbReference type="NCBIfam" id="TIGR01003">
    <property type="entry name" value="PTS_HPr_family"/>
    <property type="match status" value="1"/>
</dbReference>
<evidence type="ECO:0000313" key="7">
    <source>
        <dbReference type="Proteomes" id="UP000287243"/>
    </source>
</evidence>
<dbReference type="OrthoDB" id="9809047at2"/>
<dbReference type="PRINTS" id="PR00107">
    <property type="entry name" value="PHOSPHOCPHPR"/>
</dbReference>
<dbReference type="SUPFAM" id="SSF55594">
    <property type="entry name" value="HPr-like"/>
    <property type="match status" value="1"/>
</dbReference>
<comment type="subcellular location">
    <subcellularLocation>
        <location evidence="1">Cytoplasm</location>
    </subcellularLocation>
</comment>
<dbReference type="InterPro" id="IPR000032">
    <property type="entry name" value="HPr-like"/>
</dbReference>
<organism evidence="6 7">
    <name type="scientific">Velamenicoccus archaeovorus</name>
    <dbReference type="NCBI Taxonomy" id="1930593"/>
    <lineage>
        <taxon>Bacteria</taxon>
        <taxon>Pseudomonadati</taxon>
        <taxon>Candidatus Omnitrophota</taxon>
        <taxon>Candidatus Velamenicoccus</taxon>
    </lineage>
</organism>
<keyword evidence="3" id="KW-0963">Cytoplasm</keyword>
<evidence type="ECO:0000256" key="1">
    <source>
        <dbReference type="ARBA" id="ARBA00004496"/>
    </source>
</evidence>
<dbReference type="PANTHER" id="PTHR33705">
    <property type="entry name" value="PHOSPHOCARRIER PROTEIN HPR"/>
    <property type="match status" value="1"/>
</dbReference>